<sequence>MLSINEIIEKNKESSGEPYFLLNSGEGSRQHRAIITNISKSQKLVSSPDTVSRDLIQQVNNFLCHFNMMQNHFDLSEINGAHARFSRYYNAAHFINLRLGSISFLNTLMVDKLLISDSISKVQALLRVDIEHVTKIQDHLEDAKSLIDSQMLELDSLVKKYEADSFEQKIAANNVISRIVGGMGSQRDDANLVNSAFNLSVFEERLNDHISTQRRFYESLLTKIDAISKCLVSFSINSSSLVDVISSAIASNEKTFDISPTNSFEADLATYVRKTIRSELPLQILKELVDSHLRLVNESNLEIENIANDIDIESQSYSNGLIESIQPFVKNDLVKVSAESMLNTQRKYEYDCEN</sequence>
<protein>
    <submittedName>
        <fullName evidence="1">Uncharacterized protein</fullName>
    </submittedName>
</protein>
<evidence type="ECO:0000313" key="2">
    <source>
        <dbReference type="Proteomes" id="UP001253193"/>
    </source>
</evidence>
<accession>A0AAW8Q7R3</accession>
<gene>
    <name evidence="1" type="ORF">QX249_24515</name>
</gene>
<reference evidence="1" key="1">
    <citation type="submission" date="2023-06" db="EMBL/GenBank/DDBJ databases">
        <title>Genomic Diversity of Vibrio spp. and Metagenomic Analysis of Pathogens in Florida Gulf Coastal Waters Following Hurricane Ian.</title>
        <authorList>
            <person name="Brumfield K.D."/>
        </authorList>
    </citation>
    <scope>NUCLEOTIDE SEQUENCE</scope>
    <source>
        <strain evidence="1">WBS2B-138</strain>
    </source>
</reference>
<dbReference type="EMBL" id="JAUHGG010000012">
    <property type="protein sequence ID" value="MDS1823808.1"/>
    <property type="molecule type" value="Genomic_DNA"/>
</dbReference>
<comment type="caution">
    <text evidence="1">The sequence shown here is derived from an EMBL/GenBank/DDBJ whole genome shotgun (WGS) entry which is preliminary data.</text>
</comment>
<dbReference type="AlphaFoldDB" id="A0AAW8Q7R3"/>
<proteinExistence type="predicted"/>
<evidence type="ECO:0000313" key="1">
    <source>
        <dbReference type="EMBL" id="MDS1823808.1"/>
    </source>
</evidence>
<organism evidence="1 2">
    <name type="scientific">Vibrio parahaemolyticus</name>
    <dbReference type="NCBI Taxonomy" id="670"/>
    <lineage>
        <taxon>Bacteria</taxon>
        <taxon>Pseudomonadati</taxon>
        <taxon>Pseudomonadota</taxon>
        <taxon>Gammaproteobacteria</taxon>
        <taxon>Vibrionales</taxon>
        <taxon>Vibrionaceae</taxon>
        <taxon>Vibrio</taxon>
    </lineage>
</organism>
<name>A0AAW8Q7R3_VIBPH</name>
<dbReference type="Proteomes" id="UP001253193">
    <property type="component" value="Unassembled WGS sequence"/>
</dbReference>
<dbReference type="RefSeq" id="WP_311020864.1">
    <property type="nucleotide sequence ID" value="NZ_JAUHGG010000012.1"/>
</dbReference>